<name>A0ACC3DZE2_9PEZI</name>
<sequence>MPPQLQEKEVGNDIHQETYEGEELEQIVTVYDDNFHGLHLSTALVFLALCICYVVQIYILVVGGVFARTVAAAVGAPSYKGVWLGQSISIVTASLGPPCCRAADLWGRKWPIVGSSIFGFIGGIIVARANSMSQVIAGQTIMSIFFGAQPLLHAVASEILPRKWRPSAQGLLYVSASIGGIVAFLGGQTLVDDGPDGWRNVWYTAAAMLGASGVIIAVLYRPLPLPLQKSLTVKQKLGRFDWTGIVLFAAAMTLIAMGLSWAEAPFPWSDAHVIACLVVGVVLAIALIVHQTLFEKHGLFDHDLFKKDFTFAIAAFGSFLDGVIFWAYNAYTPFQASIIWPTGDAITEGARNCMIFFTAIIFSALISIMGRFTKSIRVPIVISFLIFILFFGLMSGIGLHDFNASWGYLVILGSGFGWSLPFIMTVAQLLTPAHLITTTSAILLSVRSLGSSTGLGIYNAIFNSLLNDKLVSNIAPAVVPLGLPPSSLEAFIGGLAGNSPPAAIAAIPGVTPEIIGVGITALKTAYMQSFKRVYVAAAVLSAVGAI</sequence>
<evidence type="ECO:0000313" key="2">
    <source>
        <dbReference type="Proteomes" id="UP001186974"/>
    </source>
</evidence>
<gene>
    <name evidence="1" type="ORF">LTS18_009553</name>
</gene>
<evidence type="ECO:0000313" key="1">
    <source>
        <dbReference type="EMBL" id="KAK3081972.1"/>
    </source>
</evidence>
<keyword evidence="2" id="KW-1185">Reference proteome</keyword>
<reference evidence="1" key="1">
    <citation type="submission" date="2024-09" db="EMBL/GenBank/DDBJ databases">
        <title>Black Yeasts Isolated from many extreme environments.</title>
        <authorList>
            <person name="Coleine C."/>
            <person name="Stajich J.E."/>
            <person name="Selbmann L."/>
        </authorList>
    </citation>
    <scope>NUCLEOTIDE SEQUENCE</scope>
    <source>
        <strain evidence="1">CCFEE 5737</strain>
    </source>
</reference>
<protein>
    <submittedName>
        <fullName evidence="1">Uncharacterized protein</fullName>
    </submittedName>
</protein>
<dbReference type="EMBL" id="JAWDJW010000026">
    <property type="protein sequence ID" value="KAK3081972.1"/>
    <property type="molecule type" value="Genomic_DNA"/>
</dbReference>
<organism evidence="1 2">
    <name type="scientific">Coniosporium uncinatum</name>
    <dbReference type="NCBI Taxonomy" id="93489"/>
    <lineage>
        <taxon>Eukaryota</taxon>
        <taxon>Fungi</taxon>
        <taxon>Dikarya</taxon>
        <taxon>Ascomycota</taxon>
        <taxon>Pezizomycotina</taxon>
        <taxon>Dothideomycetes</taxon>
        <taxon>Dothideomycetes incertae sedis</taxon>
        <taxon>Coniosporium</taxon>
    </lineage>
</organism>
<proteinExistence type="predicted"/>
<feature type="non-terminal residue" evidence="1">
    <location>
        <position position="546"/>
    </location>
</feature>
<dbReference type="Proteomes" id="UP001186974">
    <property type="component" value="Unassembled WGS sequence"/>
</dbReference>
<accession>A0ACC3DZE2</accession>
<comment type="caution">
    <text evidence="1">The sequence shown here is derived from an EMBL/GenBank/DDBJ whole genome shotgun (WGS) entry which is preliminary data.</text>
</comment>